<dbReference type="HOGENOM" id="CLU_036110_1_3_1"/>
<keyword evidence="3" id="KW-1185">Reference proteome</keyword>
<organism evidence="2 3">
    <name type="scientific">Endocarpon pusillum (strain Z07020 / HMAS-L-300199)</name>
    <name type="common">Lichen-forming fungus</name>
    <dbReference type="NCBI Taxonomy" id="1263415"/>
    <lineage>
        <taxon>Eukaryota</taxon>
        <taxon>Fungi</taxon>
        <taxon>Dikarya</taxon>
        <taxon>Ascomycota</taxon>
        <taxon>Pezizomycotina</taxon>
        <taxon>Eurotiomycetes</taxon>
        <taxon>Chaetothyriomycetidae</taxon>
        <taxon>Verrucariales</taxon>
        <taxon>Verrucariaceae</taxon>
        <taxon>Endocarpon</taxon>
    </lineage>
</organism>
<dbReference type="OMA" id="FALNEHR"/>
<dbReference type="RefSeq" id="XP_007787004.1">
    <property type="nucleotide sequence ID" value="XM_007788814.1"/>
</dbReference>
<gene>
    <name evidence="2" type="ORF">EPUS_08635</name>
</gene>
<dbReference type="InterPro" id="IPR052988">
    <property type="entry name" value="Oryzine_lactonohydrolase"/>
</dbReference>
<proteinExistence type="predicted"/>
<accession>U1GUI0</accession>
<dbReference type="OrthoDB" id="423498at2759"/>
<evidence type="ECO:0000313" key="2">
    <source>
        <dbReference type="EMBL" id="ERF75681.1"/>
    </source>
</evidence>
<feature type="domain" description="SMP-30/Gluconolactonase/LRE-like region" evidence="1">
    <location>
        <begin position="142"/>
        <end position="328"/>
    </location>
</feature>
<dbReference type="AlphaFoldDB" id="U1GUI0"/>
<dbReference type="PANTHER" id="PTHR47064">
    <property type="entry name" value="PUTATIVE (AFU_ORTHOLOGUE AFUA_1G08990)-RELATED"/>
    <property type="match status" value="1"/>
</dbReference>
<dbReference type="PANTHER" id="PTHR47064:SF2">
    <property type="entry name" value="SMP-30_GLUCONOLACTONASE_LRE-LIKE REGION DOMAIN-CONTAINING PROTEIN-RELATED"/>
    <property type="match status" value="1"/>
</dbReference>
<name>U1GUI0_ENDPU</name>
<protein>
    <recommendedName>
        <fullName evidence="1">SMP-30/Gluconolactonase/LRE-like region domain-containing protein</fullName>
    </recommendedName>
</protein>
<dbReference type="Proteomes" id="UP000019373">
    <property type="component" value="Unassembled WGS sequence"/>
</dbReference>
<evidence type="ECO:0000259" key="1">
    <source>
        <dbReference type="Pfam" id="PF08450"/>
    </source>
</evidence>
<dbReference type="InterPro" id="IPR011042">
    <property type="entry name" value="6-blade_b-propeller_TolB-like"/>
</dbReference>
<dbReference type="EMBL" id="KE720799">
    <property type="protein sequence ID" value="ERF75681.1"/>
    <property type="molecule type" value="Genomic_DNA"/>
</dbReference>
<dbReference type="SUPFAM" id="SSF63829">
    <property type="entry name" value="Calcium-dependent phosphotriesterase"/>
    <property type="match status" value="1"/>
</dbReference>
<dbReference type="GeneID" id="19243483"/>
<sequence>MTKNSKSDAVSFVSHHSSFQSIVGSFPSIVLLKEDVDGLATFHEACIYHAATKSVFVTSNQIPLPNGQTDDLTSNKKIVVTRVYDQDDLTKVVSVDVTPQDLVMPNGGINYKSGLLFCAQGNKSNFPPSGLVYVPNTEPPYSTQYLISSFHGKAFNSVNDVIVHRRDGSIWFTDPCYGYHQGIRPQPELPCQVYRFHPDEDSIRAMADDFIRPNGLCFSPDLKQLYVTDTGAVSGAEDVPFDQTGKSSIYAFDILETNHGPFLVNRRLFAFVASGCPDGIKCDTSGNVYSGCGDGVNIWNPGGVLIGKILIEGGVANFCFGETGTLYMCNETRLWKAQLGEHIRGALLGL</sequence>
<dbReference type="eggNOG" id="ENOG502RZSA">
    <property type="taxonomic scope" value="Eukaryota"/>
</dbReference>
<dbReference type="Pfam" id="PF08450">
    <property type="entry name" value="SGL"/>
    <property type="match status" value="1"/>
</dbReference>
<evidence type="ECO:0000313" key="3">
    <source>
        <dbReference type="Proteomes" id="UP000019373"/>
    </source>
</evidence>
<dbReference type="InterPro" id="IPR013658">
    <property type="entry name" value="SGL"/>
</dbReference>
<reference evidence="3" key="1">
    <citation type="journal article" date="2014" name="BMC Genomics">
        <title>Genome characteristics reveal the impact of lichenization on lichen-forming fungus Endocarpon pusillum Hedwig (Verrucariales, Ascomycota).</title>
        <authorList>
            <person name="Wang Y.-Y."/>
            <person name="Liu B."/>
            <person name="Zhang X.-Y."/>
            <person name="Zhou Q.-M."/>
            <person name="Zhang T."/>
            <person name="Li H."/>
            <person name="Yu Y.-F."/>
            <person name="Zhang X.-L."/>
            <person name="Hao X.-Y."/>
            <person name="Wang M."/>
            <person name="Wang L."/>
            <person name="Wei J.-C."/>
        </authorList>
    </citation>
    <scope>NUCLEOTIDE SEQUENCE [LARGE SCALE GENOMIC DNA]</scope>
    <source>
        <strain evidence="3">Z07020 / HMAS-L-300199</strain>
    </source>
</reference>
<dbReference type="Gene3D" id="2.120.10.30">
    <property type="entry name" value="TolB, C-terminal domain"/>
    <property type="match status" value="1"/>
</dbReference>